<gene>
    <name evidence="2" type="ORF">Vau01_037300</name>
</gene>
<sequence>MVHVALAFGERPEVAYALPFSVDGMLIVASVVMVDDKRRSHRVRPIARLAFTAGVLASVAANIAAAQPSIGARIVAAWPAVALLLVVEMLARPTGPSSAEVPPTAAAEVPPAAATNITPAAVTIAAALPPADGAAEVLARPNTHLPPVTNSRLGAVNLIEAATGGGDSAAVPPLAAVGKPTATARSRRTAVLSPLGGTVDVPPQLPPAEGADVETAEPAGTPIARRMLKPSRTHSRLRRPAATTRQLARQIIETEPHLSRAEVAARLGVSTRRLREVLATPT</sequence>
<feature type="transmembrane region" description="Helical" evidence="1">
    <location>
        <begin position="14"/>
        <end position="34"/>
    </location>
</feature>
<name>A0A8J4DZR6_9ACTN</name>
<evidence type="ECO:0000256" key="1">
    <source>
        <dbReference type="SAM" id="Phobius"/>
    </source>
</evidence>
<comment type="caution">
    <text evidence="2">The sequence shown here is derived from an EMBL/GenBank/DDBJ whole genome shotgun (WGS) entry which is preliminary data.</text>
</comment>
<keyword evidence="1" id="KW-1133">Transmembrane helix</keyword>
<feature type="transmembrane region" description="Helical" evidence="1">
    <location>
        <begin position="46"/>
        <end position="64"/>
    </location>
</feature>
<dbReference type="Pfam" id="PF10935">
    <property type="entry name" value="DUF2637"/>
    <property type="match status" value="1"/>
</dbReference>
<evidence type="ECO:0000313" key="3">
    <source>
        <dbReference type="Proteomes" id="UP000612585"/>
    </source>
</evidence>
<organism evidence="2 3">
    <name type="scientific">Virgisporangium aurantiacum</name>
    <dbReference type="NCBI Taxonomy" id="175570"/>
    <lineage>
        <taxon>Bacteria</taxon>
        <taxon>Bacillati</taxon>
        <taxon>Actinomycetota</taxon>
        <taxon>Actinomycetes</taxon>
        <taxon>Micromonosporales</taxon>
        <taxon>Micromonosporaceae</taxon>
        <taxon>Virgisporangium</taxon>
    </lineage>
</organism>
<dbReference type="AlphaFoldDB" id="A0A8J4DZR6"/>
<accession>A0A8J4DZR6</accession>
<dbReference type="EMBL" id="BOPG01000024">
    <property type="protein sequence ID" value="GIJ56214.1"/>
    <property type="molecule type" value="Genomic_DNA"/>
</dbReference>
<evidence type="ECO:0000313" key="2">
    <source>
        <dbReference type="EMBL" id="GIJ56214.1"/>
    </source>
</evidence>
<keyword evidence="3" id="KW-1185">Reference proteome</keyword>
<protein>
    <recommendedName>
        <fullName evidence="4">DUF2637 domain-containing protein</fullName>
    </recommendedName>
</protein>
<keyword evidence="1" id="KW-0812">Transmembrane</keyword>
<dbReference type="Proteomes" id="UP000612585">
    <property type="component" value="Unassembled WGS sequence"/>
</dbReference>
<evidence type="ECO:0008006" key="4">
    <source>
        <dbReference type="Google" id="ProtNLM"/>
    </source>
</evidence>
<reference evidence="2" key="1">
    <citation type="submission" date="2021-01" db="EMBL/GenBank/DDBJ databases">
        <title>Whole genome shotgun sequence of Virgisporangium aurantiacum NBRC 16421.</title>
        <authorList>
            <person name="Komaki H."/>
            <person name="Tamura T."/>
        </authorList>
    </citation>
    <scope>NUCLEOTIDE SEQUENCE</scope>
    <source>
        <strain evidence="2">NBRC 16421</strain>
    </source>
</reference>
<dbReference type="InterPro" id="IPR021235">
    <property type="entry name" value="DUF2637"/>
</dbReference>
<keyword evidence="1" id="KW-0472">Membrane</keyword>
<proteinExistence type="predicted"/>